<protein>
    <submittedName>
        <fullName evidence="2">Tat (Twin-arginine translocation) pathway signal sequence</fullName>
    </submittedName>
</protein>
<organism evidence="2 3">
    <name type="scientific">Sphingobacterium wenxiniae</name>
    <dbReference type="NCBI Taxonomy" id="683125"/>
    <lineage>
        <taxon>Bacteria</taxon>
        <taxon>Pseudomonadati</taxon>
        <taxon>Bacteroidota</taxon>
        <taxon>Sphingobacteriia</taxon>
        <taxon>Sphingobacteriales</taxon>
        <taxon>Sphingobacteriaceae</taxon>
        <taxon>Sphingobacterium</taxon>
    </lineage>
</organism>
<dbReference type="OrthoDB" id="7189263at2"/>
<dbReference type="InterPro" id="IPR019546">
    <property type="entry name" value="TAT_signal_bac_arc"/>
</dbReference>
<proteinExistence type="predicted"/>
<accession>A0A1I6T1B3</accession>
<evidence type="ECO:0000313" key="3">
    <source>
        <dbReference type="Proteomes" id="UP000198785"/>
    </source>
</evidence>
<feature type="domain" description="Stress-response A/B barrel" evidence="1">
    <location>
        <begin position="44"/>
        <end position="140"/>
    </location>
</feature>
<evidence type="ECO:0000313" key="2">
    <source>
        <dbReference type="EMBL" id="SFS82858.1"/>
    </source>
</evidence>
<dbReference type="RefSeq" id="WP_093365340.1">
    <property type="nucleotide sequence ID" value="NZ_FOZZ01000005.1"/>
</dbReference>
<dbReference type="EMBL" id="FOZZ01000005">
    <property type="protein sequence ID" value="SFS82858.1"/>
    <property type="molecule type" value="Genomic_DNA"/>
</dbReference>
<dbReference type="Gene3D" id="3.30.70.100">
    <property type="match status" value="1"/>
</dbReference>
<gene>
    <name evidence="2" type="ORF">SAMN05660206_105194</name>
</gene>
<evidence type="ECO:0000259" key="1">
    <source>
        <dbReference type="PROSITE" id="PS51502"/>
    </source>
</evidence>
<dbReference type="NCBIfam" id="TIGR01409">
    <property type="entry name" value="TAT_signal_seq"/>
    <property type="match status" value="1"/>
</dbReference>
<dbReference type="PROSITE" id="PS51502">
    <property type="entry name" value="S_R_A_B_BARREL"/>
    <property type="match status" value="1"/>
</dbReference>
<dbReference type="Pfam" id="PF07876">
    <property type="entry name" value="Dabb"/>
    <property type="match status" value="1"/>
</dbReference>
<name>A0A1I6T1B3_9SPHI</name>
<dbReference type="PROSITE" id="PS51257">
    <property type="entry name" value="PROKAR_LIPOPROTEIN"/>
    <property type="match status" value="1"/>
</dbReference>
<dbReference type="InterPro" id="IPR013097">
    <property type="entry name" value="Dabb"/>
</dbReference>
<dbReference type="AlphaFoldDB" id="A0A1I6T1B3"/>
<keyword evidence="3" id="KW-1185">Reference proteome</keyword>
<reference evidence="2 3" key="1">
    <citation type="submission" date="2016-10" db="EMBL/GenBank/DDBJ databases">
        <authorList>
            <person name="de Groot N.N."/>
        </authorList>
    </citation>
    <scope>NUCLEOTIDE SEQUENCE [LARGE SCALE GENOMIC DNA]</scope>
    <source>
        <strain evidence="2 3">DSM 22789</strain>
    </source>
</reference>
<dbReference type="InterPro" id="IPR011008">
    <property type="entry name" value="Dimeric_a/b-barrel"/>
</dbReference>
<dbReference type="STRING" id="683125.SAMN05660206_105194"/>
<dbReference type="SUPFAM" id="SSF54909">
    <property type="entry name" value="Dimeric alpha+beta barrel"/>
    <property type="match status" value="1"/>
</dbReference>
<dbReference type="Proteomes" id="UP000198785">
    <property type="component" value="Unassembled WGS sequence"/>
</dbReference>
<sequence length="143" mass="16242">MERRNFLKSAAIAGLSGVTLASCAEKKAPEHQETDSSTLQSGLIFHSVYFWLKEDITAEEEQDFLNFFEELRAVPGVRTLHFGKPAATTPRPVVDNSFQYCLLVTFDNLEAINTYEIHPLHITAAEKYSKYWTKVEVRDTVIT</sequence>
<dbReference type="SMART" id="SM00886">
    <property type="entry name" value="Dabb"/>
    <property type="match status" value="1"/>
</dbReference>